<keyword evidence="6" id="KW-0349">Heme</keyword>
<keyword evidence="4" id="KW-0560">Oxidoreductase</keyword>
<dbReference type="Gene3D" id="1.10.640.10">
    <property type="entry name" value="Haem peroxidase domain superfamily, animal type"/>
    <property type="match status" value="1"/>
</dbReference>
<reference evidence="7 8" key="1">
    <citation type="journal article" date="2014" name="Nat. Commun.">
        <title>Klebsormidium flaccidum genome reveals primary factors for plant terrestrial adaptation.</title>
        <authorList>
            <person name="Hori K."/>
            <person name="Maruyama F."/>
            <person name="Fujisawa T."/>
            <person name="Togashi T."/>
            <person name="Yamamoto N."/>
            <person name="Seo M."/>
            <person name="Sato S."/>
            <person name="Yamada T."/>
            <person name="Mori H."/>
            <person name="Tajima N."/>
            <person name="Moriyama T."/>
            <person name="Ikeuchi M."/>
            <person name="Watanabe M."/>
            <person name="Wada H."/>
            <person name="Kobayashi K."/>
            <person name="Saito M."/>
            <person name="Masuda T."/>
            <person name="Sasaki-Sekimoto Y."/>
            <person name="Mashiguchi K."/>
            <person name="Awai K."/>
            <person name="Shimojima M."/>
            <person name="Masuda S."/>
            <person name="Iwai M."/>
            <person name="Nobusawa T."/>
            <person name="Narise T."/>
            <person name="Kondo S."/>
            <person name="Saito H."/>
            <person name="Sato R."/>
            <person name="Murakawa M."/>
            <person name="Ihara Y."/>
            <person name="Oshima-Yamada Y."/>
            <person name="Ohtaka K."/>
            <person name="Satoh M."/>
            <person name="Sonobe K."/>
            <person name="Ishii M."/>
            <person name="Ohtani R."/>
            <person name="Kanamori-Sato M."/>
            <person name="Honoki R."/>
            <person name="Miyazaki D."/>
            <person name="Mochizuki H."/>
            <person name="Umetsu J."/>
            <person name="Higashi K."/>
            <person name="Shibata D."/>
            <person name="Kamiya Y."/>
            <person name="Sato N."/>
            <person name="Nakamura Y."/>
            <person name="Tabata S."/>
            <person name="Ida S."/>
            <person name="Kurokawa K."/>
            <person name="Ohta H."/>
        </authorList>
    </citation>
    <scope>NUCLEOTIDE SEQUENCE [LARGE SCALE GENOMIC DNA]</scope>
    <source>
        <strain evidence="7 8">NIES-2285</strain>
    </source>
</reference>
<evidence type="ECO:0000256" key="1">
    <source>
        <dbReference type="ARBA" id="ARBA00022723"/>
    </source>
</evidence>
<evidence type="ECO:0000313" key="7">
    <source>
        <dbReference type="EMBL" id="GAQ86148.1"/>
    </source>
</evidence>
<dbReference type="PANTHER" id="PTHR11903:SF11">
    <property type="entry name" value="ALPHA-DIOXYGENASE 1"/>
    <property type="match status" value="1"/>
</dbReference>
<dbReference type="PRINTS" id="PR00457">
    <property type="entry name" value="ANPEROXIDASE"/>
</dbReference>
<dbReference type="AlphaFoldDB" id="A0A1Y1IDI0"/>
<sequence length="649" mass="72761">MGNVVARPQMSWSDKLLVQFLLLVDRIWPWYRMPVILGVLYLDARKHLMQRNNLKPVGKDQKFSFDPKAFTYRSLDGTHNDPDDAQAGAYGSFFGRNMVPQNEINAKGATSPPDIQDPNPFLVAQTLLARPPRTTVPSKLSPYTNTGTQFNVLAASWIQFMIHDWFDHLEGGPGSTALEAPPGLNGCPLRRMTFHPTVKESTGMTNPREGHINIRTPWWDGSAVYGQTPEKATSLRTGKGGKLIDGGDTLAHGPDGVARVGDVRNSWIGVSLLQDLFVKEHNDVAQMLSEWYPTWDDDQLYNKARLVVAAEIGKIHTIDWTCELLKMPTLNVAMKANWYGLFGKWVKEHLGHTGISELSGLVGLPKPDNHGVPYSLTEEFCSVYRMHSLLPDEIEVLDVRASILVDGKPPPKKLVPMEDLHGIQGERTLLEEGPLVMLTSLGFQSCGLLCLNNYPNFMRDIAPENVDGTPRGDHVDMAALEIWRDRERNVPRYNNFRRQLHAAPIKTWADLTGPDDTETQSKLRSVYGDDVEKLDLLVGMQAERFIPGFAISETAFYIFIIMASRRLEADRFFTSDFRPEVYTPEGFERVRSTEGIADLLKRHYPDLYSAFLASKGISGFNTWDAVPPKTSWLPQLIQFPSSDGGPITT</sequence>
<dbReference type="Proteomes" id="UP000054558">
    <property type="component" value="Unassembled WGS sequence"/>
</dbReference>
<evidence type="ECO:0000313" key="8">
    <source>
        <dbReference type="Proteomes" id="UP000054558"/>
    </source>
</evidence>
<keyword evidence="3 7" id="KW-0223">Dioxygenase</keyword>
<dbReference type="GO" id="GO:0006979">
    <property type="term" value="P:response to oxidative stress"/>
    <property type="evidence" value="ECO:0007669"/>
    <property type="project" value="InterPro"/>
</dbReference>
<dbReference type="InterPro" id="IPR010255">
    <property type="entry name" value="Haem_peroxidase_sf"/>
</dbReference>
<name>A0A1Y1IDI0_KLENI</name>
<keyword evidence="1 6" id="KW-0479">Metal-binding</keyword>
<evidence type="ECO:0000256" key="6">
    <source>
        <dbReference type="PIRSR" id="PIRSR619791-2"/>
    </source>
</evidence>
<dbReference type="EMBL" id="DF237222">
    <property type="protein sequence ID" value="GAQ86148.1"/>
    <property type="molecule type" value="Genomic_DNA"/>
</dbReference>
<protein>
    <submittedName>
        <fullName evidence="7">Alpha-dioxygenase</fullName>
    </submittedName>
</protein>
<organism evidence="7 8">
    <name type="scientific">Klebsormidium nitens</name>
    <name type="common">Green alga</name>
    <name type="synonym">Ulothrix nitens</name>
    <dbReference type="NCBI Taxonomy" id="105231"/>
    <lineage>
        <taxon>Eukaryota</taxon>
        <taxon>Viridiplantae</taxon>
        <taxon>Streptophyta</taxon>
        <taxon>Klebsormidiophyceae</taxon>
        <taxon>Klebsormidiales</taxon>
        <taxon>Klebsormidiaceae</taxon>
        <taxon>Klebsormidium</taxon>
    </lineage>
</organism>
<keyword evidence="5 6" id="KW-0408">Iron</keyword>
<evidence type="ECO:0000256" key="2">
    <source>
        <dbReference type="ARBA" id="ARBA00022821"/>
    </source>
</evidence>
<dbReference type="InterPro" id="IPR019791">
    <property type="entry name" value="Haem_peroxidase_animal"/>
</dbReference>
<dbReference type="GO" id="GO:0016702">
    <property type="term" value="F:oxidoreductase activity, acting on single donors with incorporation of molecular oxygen, incorporation of two atoms of oxygen"/>
    <property type="evidence" value="ECO:0000318"/>
    <property type="project" value="GO_Central"/>
</dbReference>
<evidence type="ECO:0000256" key="3">
    <source>
        <dbReference type="ARBA" id="ARBA00022964"/>
    </source>
</evidence>
<feature type="binding site" description="axial binding residue" evidence="6">
    <location>
        <position position="387"/>
    </location>
    <ligand>
        <name>heme b</name>
        <dbReference type="ChEBI" id="CHEBI:60344"/>
    </ligand>
    <ligandPart>
        <name>Fe</name>
        <dbReference type="ChEBI" id="CHEBI:18248"/>
    </ligandPart>
</feature>
<dbReference type="GO" id="GO:0046872">
    <property type="term" value="F:metal ion binding"/>
    <property type="evidence" value="ECO:0007669"/>
    <property type="project" value="UniProtKB-KW"/>
</dbReference>
<evidence type="ECO:0000256" key="4">
    <source>
        <dbReference type="ARBA" id="ARBA00023002"/>
    </source>
</evidence>
<accession>A0A1Y1IDI0</accession>
<dbReference type="PROSITE" id="PS50292">
    <property type="entry name" value="PEROXIDASE_3"/>
    <property type="match status" value="1"/>
</dbReference>
<keyword evidence="8" id="KW-1185">Reference proteome</keyword>
<keyword evidence="2" id="KW-0611">Plant defense</keyword>
<proteinExistence type="predicted"/>
<dbReference type="GO" id="GO:0001676">
    <property type="term" value="P:long-chain fatty acid metabolic process"/>
    <property type="evidence" value="ECO:0000318"/>
    <property type="project" value="GO_Central"/>
</dbReference>
<dbReference type="InterPro" id="IPR037120">
    <property type="entry name" value="Haem_peroxidase_sf_animal"/>
</dbReference>
<dbReference type="GO" id="GO:0006952">
    <property type="term" value="P:defense response"/>
    <property type="evidence" value="ECO:0007669"/>
    <property type="project" value="UniProtKB-KW"/>
</dbReference>
<dbReference type="Pfam" id="PF03098">
    <property type="entry name" value="An_peroxidase"/>
    <property type="match status" value="1"/>
</dbReference>
<dbReference type="OrthoDB" id="823504at2759"/>
<dbReference type="PANTHER" id="PTHR11903">
    <property type="entry name" value="PROSTAGLANDIN G/H SYNTHASE"/>
    <property type="match status" value="1"/>
</dbReference>
<dbReference type="GO" id="GO:0020037">
    <property type="term" value="F:heme binding"/>
    <property type="evidence" value="ECO:0007669"/>
    <property type="project" value="InterPro"/>
</dbReference>
<dbReference type="SUPFAM" id="SSF48113">
    <property type="entry name" value="Heme-dependent peroxidases"/>
    <property type="match status" value="1"/>
</dbReference>
<gene>
    <name evidence="7" type="ORF">KFL_002730060</name>
</gene>
<evidence type="ECO:0000256" key="5">
    <source>
        <dbReference type="ARBA" id="ARBA00023004"/>
    </source>
</evidence>
<dbReference type="InterPro" id="IPR050783">
    <property type="entry name" value="Oxylipin_biosynth_metab"/>
</dbReference>
<dbReference type="GO" id="GO:0004601">
    <property type="term" value="F:peroxidase activity"/>
    <property type="evidence" value="ECO:0007669"/>
    <property type="project" value="InterPro"/>
</dbReference>
<dbReference type="OMA" id="AFAPWTK"/>
<dbReference type="STRING" id="105231.A0A1Y1IDI0"/>